<comment type="caution">
    <text evidence="1">The sequence shown here is derived from an EMBL/GenBank/DDBJ whole genome shotgun (WGS) entry which is preliminary data.</text>
</comment>
<protein>
    <submittedName>
        <fullName evidence="1">Uncharacterized protein</fullName>
    </submittedName>
</protein>
<keyword evidence="2" id="KW-1185">Reference proteome</keyword>
<gene>
    <name evidence="1" type="ORF">Glove_541g27</name>
</gene>
<sequence>MTDEINSHRVTSFEEGILRENYQKSTLWDVDCVNLGMSNKDDIRNKANKKR</sequence>
<dbReference type="EMBL" id="PQFF01000460">
    <property type="protein sequence ID" value="RHZ48830.1"/>
    <property type="molecule type" value="Genomic_DNA"/>
</dbReference>
<evidence type="ECO:0000313" key="1">
    <source>
        <dbReference type="EMBL" id="RHZ48830.1"/>
    </source>
</evidence>
<organism evidence="1 2">
    <name type="scientific">Diversispora epigaea</name>
    <dbReference type="NCBI Taxonomy" id="1348612"/>
    <lineage>
        <taxon>Eukaryota</taxon>
        <taxon>Fungi</taxon>
        <taxon>Fungi incertae sedis</taxon>
        <taxon>Mucoromycota</taxon>
        <taxon>Glomeromycotina</taxon>
        <taxon>Glomeromycetes</taxon>
        <taxon>Diversisporales</taxon>
        <taxon>Diversisporaceae</taxon>
        <taxon>Diversispora</taxon>
    </lineage>
</organism>
<dbReference type="AlphaFoldDB" id="A0A397GLH2"/>
<reference evidence="1 2" key="1">
    <citation type="submission" date="2018-08" db="EMBL/GenBank/DDBJ databases">
        <title>Genome and evolution of the arbuscular mycorrhizal fungus Diversispora epigaea (formerly Glomus versiforme) and its bacterial endosymbionts.</title>
        <authorList>
            <person name="Sun X."/>
            <person name="Fei Z."/>
            <person name="Harrison M."/>
        </authorList>
    </citation>
    <scope>NUCLEOTIDE SEQUENCE [LARGE SCALE GENOMIC DNA]</scope>
    <source>
        <strain evidence="1 2">IT104</strain>
    </source>
</reference>
<accession>A0A397GLH2</accession>
<evidence type="ECO:0000313" key="2">
    <source>
        <dbReference type="Proteomes" id="UP000266861"/>
    </source>
</evidence>
<name>A0A397GLH2_9GLOM</name>
<proteinExistence type="predicted"/>
<dbReference type="Proteomes" id="UP000266861">
    <property type="component" value="Unassembled WGS sequence"/>
</dbReference>